<evidence type="ECO:0000313" key="3">
    <source>
        <dbReference type="Proteomes" id="UP001596312"/>
    </source>
</evidence>
<dbReference type="RefSeq" id="WP_340603304.1">
    <property type="nucleotide sequence ID" value="NZ_JBBMXV010000002.1"/>
</dbReference>
<comment type="caution">
    <text evidence="2">The sequence shown here is derived from an EMBL/GenBank/DDBJ whole genome shotgun (WGS) entry which is preliminary data.</text>
</comment>
<proteinExistence type="predicted"/>
<feature type="transmembrane region" description="Helical" evidence="1">
    <location>
        <begin position="41"/>
        <end position="65"/>
    </location>
</feature>
<reference evidence="2 3" key="1">
    <citation type="journal article" date="2019" name="Int. J. Syst. Evol. Microbiol.">
        <title>The Global Catalogue of Microorganisms (GCM) 10K type strain sequencing project: providing services to taxonomists for standard genome sequencing and annotation.</title>
        <authorList>
            <consortium name="The Broad Institute Genomics Platform"/>
            <consortium name="The Broad Institute Genome Sequencing Center for Infectious Disease"/>
            <person name="Wu L."/>
            <person name="Ma J."/>
        </authorList>
    </citation>
    <scope>NUCLEOTIDE SEQUENCE [LARGE SCALE GENOMIC DNA]</scope>
    <source>
        <strain evidence="2 3">CGMCC 1.3240</strain>
    </source>
</reference>
<feature type="transmembrane region" description="Helical" evidence="1">
    <location>
        <begin position="12"/>
        <end position="35"/>
    </location>
</feature>
<keyword evidence="1" id="KW-0472">Membrane</keyword>
<keyword evidence="1" id="KW-1133">Transmembrane helix</keyword>
<organism evidence="2 3">
    <name type="scientific">Halalkalicoccus tibetensis</name>
    <dbReference type="NCBI Taxonomy" id="175632"/>
    <lineage>
        <taxon>Archaea</taxon>
        <taxon>Methanobacteriati</taxon>
        <taxon>Methanobacteriota</taxon>
        <taxon>Stenosarchaea group</taxon>
        <taxon>Halobacteria</taxon>
        <taxon>Halobacteriales</taxon>
        <taxon>Halococcaceae</taxon>
        <taxon>Halalkalicoccus</taxon>
    </lineage>
</organism>
<dbReference type="EMBL" id="JBHSXQ010000002">
    <property type="protein sequence ID" value="MFC6904789.1"/>
    <property type="molecule type" value="Genomic_DNA"/>
</dbReference>
<gene>
    <name evidence="2" type="ORF">ACFQGH_06205</name>
</gene>
<accession>A0ABD5V117</accession>
<feature type="transmembrane region" description="Helical" evidence="1">
    <location>
        <begin position="77"/>
        <end position="98"/>
    </location>
</feature>
<sequence>MTETTASEVDTSFRVFPLLTMVVGAVIVGLGLLILPGSALGGLHIAAIGLSLFLSGTVATTWAAVRFDLSPADQRRWTLAFAVVAGVLLVLFIVLNWATFEGGEFESGGSGNG</sequence>
<keyword evidence="3" id="KW-1185">Reference proteome</keyword>
<dbReference type="AlphaFoldDB" id="A0ABD5V117"/>
<name>A0ABD5V117_9EURY</name>
<keyword evidence="1" id="KW-0812">Transmembrane</keyword>
<protein>
    <submittedName>
        <fullName evidence="2">Uncharacterized protein</fullName>
    </submittedName>
</protein>
<evidence type="ECO:0000313" key="2">
    <source>
        <dbReference type="EMBL" id="MFC6904789.1"/>
    </source>
</evidence>
<dbReference type="Proteomes" id="UP001596312">
    <property type="component" value="Unassembled WGS sequence"/>
</dbReference>
<evidence type="ECO:0000256" key="1">
    <source>
        <dbReference type="SAM" id="Phobius"/>
    </source>
</evidence>